<feature type="transmembrane region" description="Helical" evidence="1">
    <location>
        <begin position="66"/>
        <end position="84"/>
    </location>
</feature>
<reference evidence="2 3" key="1">
    <citation type="submission" date="2020-05" db="EMBL/GenBank/DDBJ databases">
        <title>Complete genome sequence of Gemmatimonas greenlandica TET16.</title>
        <authorList>
            <person name="Zeng Y."/>
        </authorList>
    </citation>
    <scope>NUCLEOTIDE SEQUENCE [LARGE SCALE GENOMIC DNA]</scope>
    <source>
        <strain evidence="2 3">TET16</strain>
    </source>
</reference>
<keyword evidence="1" id="KW-0812">Transmembrane</keyword>
<evidence type="ECO:0000256" key="1">
    <source>
        <dbReference type="SAM" id="Phobius"/>
    </source>
</evidence>
<evidence type="ECO:0000313" key="3">
    <source>
        <dbReference type="Proteomes" id="UP000500938"/>
    </source>
</evidence>
<feature type="transmembrane region" description="Helical" evidence="1">
    <location>
        <begin position="187"/>
        <end position="205"/>
    </location>
</feature>
<dbReference type="AlphaFoldDB" id="A0A6M4IWF2"/>
<keyword evidence="1" id="KW-0472">Membrane</keyword>
<protein>
    <submittedName>
        <fullName evidence="2">Uncharacterized protein</fullName>
    </submittedName>
</protein>
<organism evidence="2 3">
    <name type="scientific">Gemmatimonas groenlandica</name>
    <dbReference type="NCBI Taxonomy" id="2732249"/>
    <lineage>
        <taxon>Bacteria</taxon>
        <taxon>Pseudomonadati</taxon>
        <taxon>Gemmatimonadota</taxon>
        <taxon>Gemmatimonadia</taxon>
        <taxon>Gemmatimonadales</taxon>
        <taxon>Gemmatimonadaceae</taxon>
        <taxon>Gemmatimonas</taxon>
    </lineage>
</organism>
<sequence>MAAPLSDPPALHDRALQDLSFIRRTMEGAASFTDVPGWGLVWVGATALVAAPLADAQSDPARWLTVWMAAATMAASIGGAAMYAKMRKRVGDGDALRLSVPARKFLFSFWPAILVGAVLTCALVDPYTPGIPSHLTARVLPGLWLLLYGMGVTTAGSFSIRAVPLMGFGFITLGVLALFVPAADGDLMMALGFGVLHLVFGVRIARRHGG</sequence>
<proteinExistence type="predicted"/>
<keyword evidence="1" id="KW-1133">Transmembrane helix</keyword>
<feature type="transmembrane region" description="Helical" evidence="1">
    <location>
        <begin position="131"/>
        <end position="150"/>
    </location>
</feature>
<dbReference type="Proteomes" id="UP000500938">
    <property type="component" value="Chromosome"/>
</dbReference>
<evidence type="ECO:0000313" key="2">
    <source>
        <dbReference type="EMBL" id="QJR37222.1"/>
    </source>
</evidence>
<gene>
    <name evidence="2" type="ORF">HKW67_17710</name>
</gene>
<feature type="transmembrane region" description="Helical" evidence="1">
    <location>
        <begin position="105"/>
        <end position="125"/>
    </location>
</feature>
<feature type="transmembrane region" description="Helical" evidence="1">
    <location>
        <begin position="162"/>
        <end position="181"/>
    </location>
</feature>
<dbReference type="EMBL" id="CP053085">
    <property type="protein sequence ID" value="QJR37222.1"/>
    <property type="molecule type" value="Genomic_DNA"/>
</dbReference>
<keyword evidence="3" id="KW-1185">Reference proteome</keyword>
<accession>A0A6M4IWF2</accession>
<dbReference type="KEGG" id="ggr:HKW67_17710"/>
<name>A0A6M4IWF2_9BACT</name>
<dbReference type="RefSeq" id="WP_171226655.1">
    <property type="nucleotide sequence ID" value="NZ_CP053085.1"/>
</dbReference>